<dbReference type="PANTHER" id="PTHR45654">
    <property type="entry name" value="HOMEOBOX-LEUCINE ZIPPER PROTEIN MERISTEM L1"/>
    <property type="match status" value="1"/>
</dbReference>
<keyword evidence="3 5" id="KW-0371">Homeobox</keyword>
<dbReference type="CDD" id="cd00086">
    <property type="entry name" value="homeodomain"/>
    <property type="match status" value="1"/>
</dbReference>
<evidence type="ECO:0000313" key="10">
    <source>
        <dbReference type="Proteomes" id="UP001341840"/>
    </source>
</evidence>
<evidence type="ECO:0000259" key="8">
    <source>
        <dbReference type="PROSITE" id="PS50071"/>
    </source>
</evidence>
<reference evidence="9 10" key="1">
    <citation type="journal article" date="2023" name="Plants (Basel)">
        <title>Bridging the Gap: Combining Genomics and Transcriptomics Approaches to Understand Stylosanthes scabra, an Orphan Legume from the Brazilian Caatinga.</title>
        <authorList>
            <person name="Ferreira-Neto J.R.C."/>
            <person name="da Silva M.D."/>
            <person name="Binneck E."/>
            <person name="de Melo N.F."/>
            <person name="da Silva R.H."/>
            <person name="de Melo A.L.T.M."/>
            <person name="Pandolfi V."/>
            <person name="Bustamante F.O."/>
            <person name="Brasileiro-Vidal A.C."/>
            <person name="Benko-Iseppon A.M."/>
        </authorList>
    </citation>
    <scope>NUCLEOTIDE SEQUENCE [LARGE SCALE GENOMIC DNA]</scope>
    <source>
        <tissue evidence="9">Leaves</tissue>
    </source>
</reference>
<evidence type="ECO:0000256" key="4">
    <source>
        <dbReference type="ARBA" id="ARBA00023242"/>
    </source>
</evidence>
<evidence type="ECO:0000256" key="7">
    <source>
        <dbReference type="SAM" id="MobiDB-lite"/>
    </source>
</evidence>
<gene>
    <name evidence="9" type="ORF">PIB30_045902</name>
</gene>
<feature type="region of interest" description="Disordered" evidence="7">
    <location>
        <begin position="1"/>
        <end position="21"/>
    </location>
</feature>
<dbReference type="Gene3D" id="1.10.10.60">
    <property type="entry name" value="Homeodomain-like"/>
    <property type="match status" value="1"/>
</dbReference>
<dbReference type="EMBL" id="JASCZI010151318">
    <property type="protein sequence ID" value="MED6171984.1"/>
    <property type="molecule type" value="Genomic_DNA"/>
</dbReference>
<evidence type="ECO:0000256" key="1">
    <source>
        <dbReference type="ARBA" id="ARBA00004123"/>
    </source>
</evidence>
<name>A0ABU6VFM7_9FABA</name>
<dbReference type="InterPro" id="IPR017970">
    <property type="entry name" value="Homeobox_CS"/>
</dbReference>
<keyword evidence="2 5" id="KW-0238">DNA-binding</keyword>
<proteinExistence type="predicted"/>
<evidence type="ECO:0000256" key="3">
    <source>
        <dbReference type="ARBA" id="ARBA00023155"/>
    </source>
</evidence>
<dbReference type="InterPro" id="IPR042160">
    <property type="entry name" value="HD-Zip_IV"/>
</dbReference>
<dbReference type="SUPFAM" id="SSF46689">
    <property type="entry name" value="Homeodomain-like"/>
    <property type="match status" value="1"/>
</dbReference>
<dbReference type="PROSITE" id="PS50071">
    <property type="entry name" value="HOMEOBOX_2"/>
    <property type="match status" value="1"/>
</dbReference>
<evidence type="ECO:0000256" key="2">
    <source>
        <dbReference type="ARBA" id="ARBA00023125"/>
    </source>
</evidence>
<dbReference type="Pfam" id="PF00046">
    <property type="entry name" value="Homeodomain"/>
    <property type="match status" value="1"/>
</dbReference>
<comment type="caution">
    <text evidence="9">The sequence shown here is derived from an EMBL/GenBank/DDBJ whole genome shotgun (WGS) entry which is preliminary data.</text>
</comment>
<keyword evidence="4 5" id="KW-0539">Nucleus</keyword>
<keyword evidence="10" id="KW-1185">Reference proteome</keyword>
<comment type="subcellular location">
    <subcellularLocation>
        <location evidence="1 5 6">Nucleus</location>
    </subcellularLocation>
</comment>
<accession>A0ABU6VFM7</accession>
<evidence type="ECO:0000256" key="6">
    <source>
        <dbReference type="RuleBase" id="RU000682"/>
    </source>
</evidence>
<dbReference type="PANTHER" id="PTHR45654:SF5">
    <property type="entry name" value="HOMEOBOX-LEUCINE ZIPPER PROTEIN ANTHOCYANINLESS 2-RELATED"/>
    <property type="match status" value="1"/>
</dbReference>
<dbReference type="InterPro" id="IPR009057">
    <property type="entry name" value="Homeodomain-like_sf"/>
</dbReference>
<dbReference type="InterPro" id="IPR001356">
    <property type="entry name" value="HD"/>
</dbReference>
<dbReference type="PROSITE" id="PS00027">
    <property type="entry name" value="HOMEOBOX_1"/>
    <property type="match status" value="1"/>
</dbReference>
<organism evidence="9 10">
    <name type="scientific">Stylosanthes scabra</name>
    <dbReference type="NCBI Taxonomy" id="79078"/>
    <lineage>
        <taxon>Eukaryota</taxon>
        <taxon>Viridiplantae</taxon>
        <taxon>Streptophyta</taxon>
        <taxon>Embryophyta</taxon>
        <taxon>Tracheophyta</taxon>
        <taxon>Spermatophyta</taxon>
        <taxon>Magnoliopsida</taxon>
        <taxon>eudicotyledons</taxon>
        <taxon>Gunneridae</taxon>
        <taxon>Pentapetalae</taxon>
        <taxon>rosids</taxon>
        <taxon>fabids</taxon>
        <taxon>Fabales</taxon>
        <taxon>Fabaceae</taxon>
        <taxon>Papilionoideae</taxon>
        <taxon>50 kb inversion clade</taxon>
        <taxon>dalbergioids sensu lato</taxon>
        <taxon>Dalbergieae</taxon>
        <taxon>Pterocarpus clade</taxon>
        <taxon>Stylosanthes</taxon>
    </lineage>
</organism>
<sequence length="127" mass="14825">MRPSPPRSCVAPPRARHTHTHHRLSASVSHCPFLRRAAGATTFKPSRIFEEIGINVQFPEPILIVTTNWNVAVNVENDIDEPLLLTCFFKECPHPDEKQRLELSKRLVLENKQVKFWFQNWRTQMKL</sequence>
<protein>
    <recommendedName>
        <fullName evidence="8">Homeobox domain-containing protein</fullName>
    </recommendedName>
</protein>
<feature type="domain" description="Homeobox" evidence="8">
    <location>
        <begin position="85"/>
        <end position="127"/>
    </location>
</feature>
<dbReference type="Proteomes" id="UP001341840">
    <property type="component" value="Unassembled WGS sequence"/>
</dbReference>
<evidence type="ECO:0000256" key="5">
    <source>
        <dbReference type="PROSITE-ProRule" id="PRU00108"/>
    </source>
</evidence>
<evidence type="ECO:0000313" key="9">
    <source>
        <dbReference type="EMBL" id="MED6171984.1"/>
    </source>
</evidence>